<dbReference type="AlphaFoldDB" id="A0A6S6U386"/>
<dbReference type="EMBL" id="CACVAS010000143">
    <property type="protein sequence ID" value="CAA6826135.1"/>
    <property type="molecule type" value="Genomic_DNA"/>
</dbReference>
<keyword evidence="1" id="KW-0732">Signal</keyword>
<evidence type="ECO:0000256" key="1">
    <source>
        <dbReference type="SAM" id="SignalP"/>
    </source>
</evidence>
<proteinExistence type="predicted"/>
<protein>
    <submittedName>
        <fullName evidence="2">Uncharacterized protein</fullName>
    </submittedName>
</protein>
<accession>A0A6S6U386</accession>
<feature type="signal peptide" evidence="1">
    <location>
        <begin position="1"/>
        <end position="23"/>
    </location>
</feature>
<name>A0A6S6U386_9BACT</name>
<evidence type="ECO:0000313" key="2">
    <source>
        <dbReference type="EMBL" id="CAA6826135.1"/>
    </source>
</evidence>
<organism evidence="2">
    <name type="scientific">uncultured Sulfurovum sp</name>
    <dbReference type="NCBI Taxonomy" id="269237"/>
    <lineage>
        <taxon>Bacteria</taxon>
        <taxon>Pseudomonadati</taxon>
        <taxon>Campylobacterota</taxon>
        <taxon>Epsilonproteobacteria</taxon>
        <taxon>Campylobacterales</taxon>
        <taxon>Sulfurovaceae</taxon>
        <taxon>Sulfurovum</taxon>
        <taxon>environmental samples</taxon>
    </lineage>
</organism>
<reference evidence="2" key="1">
    <citation type="submission" date="2020-01" db="EMBL/GenBank/DDBJ databases">
        <authorList>
            <person name="Meier V. D."/>
            <person name="Meier V D."/>
        </authorList>
    </citation>
    <scope>NUCLEOTIDE SEQUENCE</scope>
    <source>
        <strain evidence="2">HLG_WM_MAG_01</strain>
    </source>
</reference>
<gene>
    <name evidence="2" type="ORF">HELGO_WM60833</name>
</gene>
<sequence length="96" mass="10342">MKKVAVITTIIASVLLSSASAMADSRSNDRWVNTQSIHGVNPVSIELRISQGIRSGKLTDFEAKQLLKGLSGLKATLRSNSRLPKNSCIISDFKNG</sequence>
<feature type="chain" id="PRO_5027673466" evidence="1">
    <location>
        <begin position="24"/>
        <end position="96"/>
    </location>
</feature>